<protein>
    <submittedName>
        <fullName evidence="1">Uncharacterized protein</fullName>
    </submittedName>
</protein>
<organism evidence="1 2">
    <name type="scientific">Sphaerodactylus townsendi</name>
    <dbReference type="NCBI Taxonomy" id="933632"/>
    <lineage>
        <taxon>Eukaryota</taxon>
        <taxon>Metazoa</taxon>
        <taxon>Chordata</taxon>
        <taxon>Craniata</taxon>
        <taxon>Vertebrata</taxon>
        <taxon>Euteleostomi</taxon>
        <taxon>Lepidosauria</taxon>
        <taxon>Squamata</taxon>
        <taxon>Bifurcata</taxon>
        <taxon>Gekkota</taxon>
        <taxon>Sphaerodactylidae</taxon>
        <taxon>Sphaerodactylus</taxon>
    </lineage>
</organism>
<dbReference type="EMBL" id="CM037621">
    <property type="protein sequence ID" value="KAH8001422.1"/>
    <property type="molecule type" value="Genomic_DNA"/>
</dbReference>
<comment type="caution">
    <text evidence="1">The sequence shown here is derived from an EMBL/GenBank/DDBJ whole genome shotgun (WGS) entry which is preliminary data.</text>
</comment>
<name>A0ACB8F7V1_9SAUR</name>
<evidence type="ECO:0000313" key="1">
    <source>
        <dbReference type="EMBL" id="KAH8001422.1"/>
    </source>
</evidence>
<accession>A0ACB8F7V1</accession>
<keyword evidence="2" id="KW-1185">Reference proteome</keyword>
<dbReference type="Proteomes" id="UP000827872">
    <property type="component" value="Linkage Group LG08"/>
</dbReference>
<gene>
    <name evidence="1" type="ORF">K3G42_006724</name>
</gene>
<evidence type="ECO:0000313" key="2">
    <source>
        <dbReference type="Proteomes" id="UP000827872"/>
    </source>
</evidence>
<proteinExistence type="predicted"/>
<sequence length="307" mass="34625">MFRGTVFVLVWALALAKASWPQKGFLPKLLDLDWPPNCGVAYFQPNIFAKIISGKEARPHSWPWQVSLQTRSKPRHKFVHVCGGTLIHKSWILTAAHCFQKGVAEDVTNWRILLGKHNLSHPESTERSYRVQRIYRHENFHYPQLTELEYDIALVKPVEDIMANRFIRYACLPKTDTSLQPGHSCWVTGWGDTRGGKENLALAEVLNQAKLPVLDFNTCHLKKFWGNKMQPSMLCAGVKDDAKSPAACQGDSGGPLVCQTGKDSWEVHGVVSFGPVGCQVPNKPTVFTKTSAFIPWIEATRLRDFFL</sequence>
<reference evidence="1" key="1">
    <citation type="submission" date="2021-08" db="EMBL/GenBank/DDBJ databases">
        <title>The first chromosome-level gecko genome reveals the dynamic sex chromosomes of Neotropical dwarf geckos (Sphaerodactylidae: Sphaerodactylus).</title>
        <authorList>
            <person name="Pinto B.J."/>
            <person name="Keating S.E."/>
            <person name="Gamble T."/>
        </authorList>
    </citation>
    <scope>NUCLEOTIDE SEQUENCE</scope>
    <source>
        <strain evidence="1">TG3544</strain>
    </source>
</reference>